<keyword evidence="2" id="KW-1133">Transmembrane helix</keyword>
<dbReference type="GeneID" id="14494332"/>
<organism evidence="3 4">
    <name type="scientific">Henningerozyma blattae (strain ATCC 34711 / CBS 6284 / DSM 70876 / NBRC 10599 / NRRL Y-10934 / UCD 77-7)</name>
    <name type="common">Yeast</name>
    <name type="synonym">Tetrapisispora blattae</name>
    <dbReference type="NCBI Taxonomy" id="1071380"/>
    <lineage>
        <taxon>Eukaryota</taxon>
        <taxon>Fungi</taxon>
        <taxon>Dikarya</taxon>
        <taxon>Ascomycota</taxon>
        <taxon>Saccharomycotina</taxon>
        <taxon>Saccharomycetes</taxon>
        <taxon>Saccharomycetales</taxon>
        <taxon>Saccharomycetaceae</taxon>
        <taxon>Henningerozyma</taxon>
    </lineage>
</organism>
<dbReference type="OrthoDB" id="270293at2759"/>
<keyword evidence="2" id="KW-0472">Membrane</keyword>
<dbReference type="eggNOG" id="ENOG502QVEK">
    <property type="taxonomic scope" value="Eukaryota"/>
</dbReference>
<gene>
    <name evidence="3" type="primary">TBLA0B06680</name>
    <name evidence="3" type="ORF">TBLA_0B06680</name>
</gene>
<dbReference type="HOGENOM" id="CLU_050744_0_0_1"/>
<dbReference type="STRING" id="1071380.I2GZD8"/>
<dbReference type="InterPro" id="IPR013320">
    <property type="entry name" value="ConA-like_dom_sf"/>
</dbReference>
<dbReference type="KEGG" id="tbl:TBLA_0B06680"/>
<keyword evidence="2" id="KW-0812">Transmembrane</keyword>
<dbReference type="SUPFAM" id="SSF49899">
    <property type="entry name" value="Concanavalin A-like lectins/glucanases"/>
    <property type="match status" value="1"/>
</dbReference>
<keyword evidence="4" id="KW-1185">Reference proteome</keyword>
<proteinExistence type="predicted"/>
<dbReference type="EMBL" id="HE806317">
    <property type="protein sequence ID" value="CCH59490.1"/>
    <property type="molecule type" value="Genomic_DNA"/>
</dbReference>
<accession>I2GZD8</accession>
<dbReference type="RefSeq" id="XP_004179009.1">
    <property type="nucleotide sequence ID" value="XM_004178961.1"/>
</dbReference>
<dbReference type="Gene3D" id="2.60.120.200">
    <property type="match status" value="1"/>
</dbReference>
<evidence type="ECO:0008006" key="5">
    <source>
        <dbReference type="Google" id="ProtNLM"/>
    </source>
</evidence>
<feature type="compositionally biased region" description="Polar residues" evidence="1">
    <location>
        <begin position="409"/>
        <end position="428"/>
    </location>
</feature>
<feature type="region of interest" description="Disordered" evidence="1">
    <location>
        <begin position="406"/>
        <end position="435"/>
    </location>
</feature>
<protein>
    <recommendedName>
        <fullName evidence="5">L-type lectin-like domain-containing protein</fullName>
    </recommendedName>
</protein>
<evidence type="ECO:0000256" key="2">
    <source>
        <dbReference type="SAM" id="Phobius"/>
    </source>
</evidence>
<evidence type="ECO:0000313" key="4">
    <source>
        <dbReference type="Proteomes" id="UP000002866"/>
    </source>
</evidence>
<evidence type="ECO:0000313" key="3">
    <source>
        <dbReference type="EMBL" id="CCH59490.1"/>
    </source>
</evidence>
<dbReference type="OMA" id="NIWIELY"/>
<feature type="transmembrane region" description="Helical" evidence="2">
    <location>
        <begin position="31"/>
        <end position="50"/>
    </location>
</feature>
<sequence>MYDFDNKNHRPRNATTLTQLLKSKSKLKGTLYFVIGLLLMFNILPSLFWASPSTSSSKSVNKNLNSASNDDSKVVNFFNSDASLSQPFLDRVNEFWHIGGTTQIRNSEFIRLVKSGVRNSNGVVISNGIGDNIIDDFEITVKLRISEDKLTKDYMSSDSTPSANNRNDDTSIHKGLSGFAVMISPENNFIKQNLVSSYAKQQYMINSNGILGQNTYLMGVPRNLPGLALVYLNDMANKNEKIDVILNANPSFHWKTPGEIPSIYLTSSKFNFEQFWNGQENENYGDNKKTTNKKVSKNITLRIVYFESVGFLRIDIQNPNNPREWVEIVKQNGNIYLPKNSENDQRYISISGLNTDATQNIDIINVRTEEFHWIYENNIMHPRDKNYINEIKKFLIEKYDFTPAPGTVNMHTQNNNQRDSSSQENVNRNGPDPRSHPKERNWFVSLIFNILKYIFFLSLLVALYFTSLYLRVSMKHWKWIQTRKHRGSHVLPA</sequence>
<dbReference type="AlphaFoldDB" id="I2GZD8"/>
<dbReference type="InParanoid" id="I2GZD8"/>
<reference evidence="3 4" key="1">
    <citation type="journal article" date="2011" name="Proc. Natl. Acad. Sci. U.S.A.">
        <title>Evolutionary erosion of yeast sex chromosomes by mating-type switching accidents.</title>
        <authorList>
            <person name="Gordon J.L."/>
            <person name="Armisen D."/>
            <person name="Proux-Wera E."/>
            <person name="Oheigeartaigh S.S."/>
            <person name="Byrne K.P."/>
            <person name="Wolfe K.H."/>
        </authorList>
    </citation>
    <scope>NUCLEOTIDE SEQUENCE [LARGE SCALE GENOMIC DNA]</scope>
    <source>
        <strain evidence="4">ATCC 34711 / CBS 6284 / DSM 70876 / NBRC 10599 / NRRL Y-10934 / UCD 77-7</strain>
    </source>
</reference>
<feature type="transmembrane region" description="Helical" evidence="2">
    <location>
        <begin position="442"/>
        <end position="470"/>
    </location>
</feature>
<evidence type="ECO:0000256" key="1">
    <source>
        <dbReference type="SAM" id="MobiDB-lite"/>
    </source>
</evidence>
<name>I2GZD8_HENB6</name>
<dbReference type="Proteomes" id="UP000002866">
    <property type="component" value="Chromosome 2"/>
</dbReference>